<accession>A0A2G8L8Q9</accession>
<protein>
    <recommendedName>
        <fullName evidence="1">NACHT domain-containing protein</fullName>
    </recommendedName>
</protein>
<dbReference type="OrthoDB" id="120976at2759"/>
<evidence type="ECO:0000313" key="2">
    <source>
        <dbReference type="EMBL" id="PIK56636.1"/>
    </source>
</evidence>
<dbReference type="SUPFAM" id="SSF52540">
    <property type="entry name" value="P-loop containing nucleoside triphosphate hydrolases"/>
    <property type="match status" value="1"/>
</dbReference>
<dbReference type="InterPro" id="IPR027417">
    <property type="entry name" value="P-loop_NTPase"/>
</dbReference>
<gene>
    <name evidence="2" type="ORF">BSL78_06492</name>
</gene>
<dbReference type="EMBL" id="MRZV01000169">
    <property type="protein sequence ID" value="PIK56636.1"/>
    <property type="molecule type" value="Genomic_DNA"/>
</dbReference>
<feature type="domain" description="NACHT" evidence="1">
    <location>
        <begin position="67"/>
        <end position="228"/>
    </location>
</feature>
<dbReference type="Gene3D" id="3.40.50.300">
    <property type="entry name" value="P-loop containing nucleotide triphosphate hydrolases"/>
    <property type="match status" value="1"/>
</dbReference>
<proteinExistence type="predicted"/>
<evidence type="ECO:0000259" key="1">
    <source>
        <dbReference type="Pfam" id="PF05729"/>
    </source>
</evidence>
<organism evidence="2 3">
    <name type="scientific">Stichopus japonicus</name>
    <name type="common">Sea cucumber</name>
    <dbReference type="NCBI Taxonomy" id="307972"/>
    <lineage>
        <taxon>Eukaryota</taxon>
        <taxon>Metazoa</taxon>
        <taxon>Echinodermata</taxon>
        <taxon>Eleutherozoa</taxon>
        <taxon>Echinozoa</taxon>
        <taxon>Holothuroidea</taxon>
        <taxon>Aspidochirotacea</taxon>
        <taxon>Aspidochirotida</taxon>
        <taxon>Stichopodidae</taxon>
        <taxon>Apostichopus</taxon>
    </lineage>
</organism>
<dbReference type="Proteomes" id="UP000230750">
    <property type="component" value="Unassembled WGS sequence"/>
</dbReference>
<sequence>MYLIFLDSDVDTLMKHLKQSYISFKRTWCSDSTYKITFNIKNGKRCKTVTKDNELIDALFLNGNDKRVLFCGERGIGKSQLFRHIAKRWMKGEILKDFMLVYLQLPYVPKGANILEETLKLLKHEICQQACQELSSHFKEKKSIVMLDGINDWSRLTTDSNIDNRNTDTLTVENLLKGNPEHFKNMRIWISSVNIEENQELVQGLYTKVELTGFTNKQREEFIRQEMSGKSWKITSYVEKLLWKADTPSIEDALERREENFPTRSPLITRFITSSYLTLNGRDRDQLAKHLLNFITHMSDTIKFFIESKNFDILACLLKVGTKTVDEYKKYAQMLQMKELVFRQSGSDYYEEAILHLLKTLDETGRKPYSVEVYNANPIRLLSYLPKVEKQVVFYNAQFSEDPDCMQIANTNKIKFRKI</sequence>
<dbReference type="InterPro" id="IPR007111">
    <property type="entry name" value="NACHT_NTPase"/>
</dbReference>
<dbReference type="AlphaFoldDB" id="A0A2G8L8Q9"/>
<comment type="caution">
    <text evidence="2">The sequence shown here is derived from an EMBL/GenBank/DDBJ whole genome shotgun (WGS) entry which is preliminary data.</text>
</comment>
<dbReference type="Pfam" id="PF05729">
    <property type="entry name" value="NACHT"/>
    <property type="match status" value="1"/>
</dbReference>
<keyword evidence="3" id="KW-1185">Reference proteome</keyword>
<name>A0A2G8L8Q9_STIJA</name>
<reference evidence="2 3" key="1">
    <citation type="journal article" date="2017" name="PLoS Biol.">
        <title>The sea cucumber genome provides insights into morphological evolution and visceral regeneration.</title>
        <authorList>
            <person name="Zhang X."/>
            <person name="Sun L."/>
            <person name="Yuan J."/>
            <person name="Sun Y."/>
            <person name="Gao Y."/>
            <person name="Zhang L."/>
            <person name="Li S."/>
            <person name="Dai H."/>
            <person name="Hamel J.F."/>
            <person name="Liu C."/>
            <person name="Yu Y."/>
            <person name="Liu S."/>
            <person name="Lin W."/>
            <person name="Guo K."/>
            <person name="Jin S."/>
            <person name="Xu P."/>
            <person name="Storey K.B."/>
            <person name="Huan P."/>
            <person name="Zhang T."/>
            <person name="Zhou Y."/>
            <person name="Zhang J."/>
            <person name="Lin C."/>
            <person name="Li X."/>
            <person name="Xing L."/>
            <person name="Huo D."/>
            <person name="Sun M."/>
            <person name="Wang L."/>
            <person name="Mercier A."/>
            <person name="Li F."/>
            <person name="Yang H."/>
            <person name="Xiang J."/>
        </authorList>
    </citation>
    <scope>NUCLEOTIDE SEQUENCE [LARGE SCALE GENOMIC DNA]</scope>
    <source>
        <strain evidence="2">Shaxun</strain>
        <tissue evidence="2">Muscle</tissue>
    </source>
</reference>
<evidence type="ECO:0000313" key="3">
    <source>
        <dbReference type="Proteomes" id="UP000230750"/>
    </source>
</evidence>